<dbReference type="KEGG" id="egu:105057567"/>
<name>A0A6I9SFA9_ELAGV</name>
<dbReference type="GeneID" id="105057567"/>
<feature type="transmembrane region" description="Helical" evidence="1">
    <location>
        <begin position="414"/>
        <end position="443"/>
    </location>
</feature>
<protein>
    <submittedName>
        <fullName evidence="3">Molybdate transporter 1-like</fullName>
    </submittedName>
</protein>
<dbReference type="FunCoup" id="A0A6I9SFA9">
    <property type="interactions" value="1"/>
</dbReference>
<feature type="transmembrane region" description="Helical" evidence="1">
    <location>
        <begin position="106"/>
        <end position="125"/>
    </location>
</feature>
<dbReference type="PANTHER" id="PTHR31970">
    <property type="match status" value="1"/>
</dbReference>
<sequence>MINVEDGKTPNPKPEHPGTPTILLAKVRTNLSFQSKWSELNGAMGDLGTYIPIILALALANGLDLGTTLIFTGVYNILTGALFGVPMPVQPMKSIAAVAISSGPDFAVPEIMAAGICTSAVLFFLGATRLMQLAYKLIPLPVVRGIQLSQGLSFAMTAVKYIRNDQDLAKGKSLGQRSWLGLDGLLLAIIATIFIVVINGAGEEEEDNNELAHVGSGEEQRRRRGRRWRRLLVSVPSAVFVFLLGIILAMIRKPSAVKELKPGPSAVHVMRISKHAWKEGFIKGAVPQIPLSVLNSVIAVCKLSADLFPDKPEATATSVSVTVGLMNLVGCWFGAMPCCHGAGGLAGQYKFGGRSGGCVAVLGAAKLVVGVVLGGSMLRVLVEFPVGLLGVLLLFAGVELAMAARDMASKEEAFVMLLCAAASLVGSSAALGFVCGIVAHLLLVHTWWWTK</sequence>
<evidence type="ECO:0000313" key="3">
    <source>
        <dbReference type="RefSeq" id="XP_010938513.1"/>
    </source>
</evidence>
<feature type="transmembrane region" description="Helical" evidence="1">
    <location>
        <begin position="40"/>
        <end position="60"/>
    </location>
</feature>
<keyword evidence="2" id="KW-1185">Reference proteome</keyword>
<dbReference type="GO" id="GO:0015098">
    <property type="term" value="F:molybdate ion transmembrane transporter activity"/>
    <property type="evidence" value="ECO:0007669"/>
    <property type="project" value="InterPro"/>
</dbReference>
<organism evidence="2 3">
    <name type="scientific">Elaeis guineensis var. tenera</name>
    <name type="common">Oil palm</name>
    <dbReference type="NCBI Taxonomy" id="51953"/>
    <lineage>
        <taxon>Eukaryota</taxon>
        <taxon>Viridiplantae</taxon>
        <taxon>Streptophyta</taxon>
        <taxon>Embryophyta</taxon>
        <taxon>Tracheophyta</taxon>
        <taxon>Spermatophyta</taxon>
        <taxon>Magnoliopsida</taxon>
        <taxon>Liliopsida</taxon>
        <taxon>Arecaceae</taxon>
        <taxon>Arecoideae</taxon>
        <taxon>Cocoseae</taxon>
        <taxon>Elaeidinae</taxon>
        <taxon>Elaeis</taxon>
    </lineage>
</organism>
<accession>A0A6I9SFA9</accession>
<dbReference type="OrthoDB" id="5402974at2759"/>
<evidence type="ECO:0000313" key="2">
    <source>
        <dbReference type="Proteomes" id="UP000504607"/>
    </source>
</evidence>
<reference evidence="3" key="1">
    <citation type="submission" date="2025-08" db="UniProtKB">
        <authorList>
            <consortium name="RefSeq"/>
        </authorList>
    </citation>
    <scope>IDENTIFICATION</scope>
</reference>
<dbReference type="InParanoid" id="A0A6I9SFA9"/>
<dbReference type="InterPro" id="IPR031563">
    <property type="entry name" value="MOT1/MOT2"/>
</dbReference>
<feature type="transmembrane region" description="Helical" evidence="1">
    <location>
        <begin position="231"/>
        <end position="251"/>
    </location>
</feature>
<keyword evidence="1" id="KW-0472">Membrane</keyword>
<proteinExistence type="predicted"/>
<keyword evidence="1" id="KW-0812">Transmembrane</keyword>
<dbReference type="AlphaFoldDB" id="A0A6I9SFA9"/>
<gene>
    <name evidence="3" type="primary">LOC105057567</name>
</gene>
<feature type="transmembrane region" description="Helical" evidence="1">
    <location>
        <begin position="356"/>
        <end position="378"/>
    </location>
</feature>
<evidence type="ECO:0000256" key="1">
    <source>
        <dbReference type="SAM" id="Phobius"/>
    </source>
</evidence>
<dbReference type="PANTHER" id="PTHR31970:SF0">
    <property type="entry name" value="MOLYBDATE TRANSPORTER 1"/>
    <property type="match status" value="1"/>
</dbReference>
<dbReference type="Proteomes" id="UP000504607">
    <property type="component" value="Chromosome 14"/>
</dbReference>
<feature type="transmembrane region" description="Helical" evidence="1">
    <location>
        <begin position="179"/>
        <end position="198"/>
    </location>
</feature>
<dbReference type="RefSeq" id="XP_010938513.1">
    <property type="nucleotide sequence ID" value="XM_010940211.3"/>
</dbReference>
<feature type="transmembrane region" description="Helical" evidence="1">
    <location>
        <begin position="137"/>
        <end position="159"/>
    </location>
</feature>
<feature type="transmembrane region" description="Helical" evidence="1">
    <location>
        <begin position="384"/>
        <end position="402"/>
    </location>
</feature>
<feature type="transmembrane region" description="Helical" evidence="1">
    <location>
        <begin position="314"/>
        <end position="335"/>
    </location>
</feature>
<keyword evidence="1" id="KW-1133">Transmembrane helix</keyword>
<feature type="transmembrane region" description="Helical" evidence="1">
    <location>
        <begin position="67"/>
        <end position="86"/>
    </location>
</feature>
<dbReference type="Pfam" id="PF16983">
    <property type="entry name" value="MFS_MOT1"/>
    <property type="match status" value="2"/>
</dbReference>